<reference evidence="7" key="2">
    <citation type="journal article" date="2021" name="PeerJ">
        <title>Extensive microbial diversity within the chicken gut microbiome revealed by metagenomics and culture.</title>
        <authorList>
            <person name="Gilroy R."/>
            <person name="Ravi A."/>
            <person name="Getino M."/>
            <person name="Pursley I."/>
            <person name="Horton D.L."/>
            <person name="Alikhan N.F."/>
            <person name="Baker D."/>
            <person name="Gharbi K."/>
            <person name="Hall N."/>
            <person name="Watson M."/>
            <person name="Adriaenssens E.M."/>
            <person name="Foster-Nyarko E."/>
            <person name="Jarju S."/>
            <person name="Secka A."/>
            <person name="Antonio M."/>
            <person name="Oren A."/>
            <person name="Chaudhuri R.R."/>
            <person name="La Ragione R."/>
            <person name="Hildebrand F."/>
            <person name="Pallen M.J."/>
        </authorList>
    </citation>
    <scope>NUCLEOTIDE SEQUENCE</scope>
    <source>
        <strain evidence="7">ChiHjej12B11-7776</strain>
    </source>
</reference>
<evidence type="ECO:0000256" key="1">
    <source>
        <dbReference type="ARBA" id="ARBA00006429"/>
    </source>
</evidence>
<dbReference type="InterPro" id="IPR022038">
    <property type="entry name" value="Ig-like_bact"/>
</dbReference>
<evidence type="ECO:0000259" key="6">
    <source>
        <dbReference type="SMART" id="SM00635"/>
    </source>
</evidence>
<feature type="domain" description="BIG2" evidence="6">
    <location>
        <begin position="634"/>
        <end position="704"/>
    </location>
</feature>
<keyword evidence="5" id="KW-0812">Transmembrane</keyword>
<evidence type="ECO:0000256" key="2">
    <source>
        <dbReference type="ARBA" id="ARBA00022722"/>
    </source>
</evidence>
<keyword evidence="5" id="KW-1133">Transmembrane helix</keyword>
<comment type="similarity">
    <text evidence="1">Belongs to the EndA/NucM nuclease family.</text>
</comment>
<keyword evidence="3" id="KW-0378">Hydrolase</keyword>
<sequence length="886" mass="93640">MTKKRVTAAFALLVAAALLVSLLPLLPFSMPQAVAEQWTGSYEGSYYDNLNENLDGLQFREQLAQLITDTHSYQTTYNELSSVYAQSDADPYNNGNVIWFYTGTSVPYDGLGGSPGDTNREHVWPKDGGRAFPEKSGPGSDAHHLRPTEQQLNGTRGSLNFDEVAQTSSNIVKENGSSSYGNAENGADALCYKSGSFFYPAKGYRGATARILFYVQTRWGDQYNLEFVDSAGSCKTIGKISTLLKWHLEEPPTEEEIRRNEVVFGIQGNRNPFIDHPEYAAQIYCYDGESYNNALMDVLEASDDPYGNLNKAEIEGLSISPSTLTLTAGQTATLTAVPNPSNASAKVTWSSSDSTVASVSANGVVTAHKSGEVTVTAISTENSSVSATAKITVKDISGIDVTGTPQKTAYAAGETFDPAGLTVTAHYTDGTSATLNNADCKWLDGVTGSPTLSVGTTFVLCVVGSVQKAVQGITVVDDRDVIPADMDNLSESVPYKLVIEQQNKGQTLYIVNAVANTYYVASTTELADSDDVYVTLSGNGFYLYFDDNGQKLYLTAQVSGTHINLVRSSSPMVWQYDEQNDCIKTQVTVSGSPTWAYIGTYDNHTTFSTSDIKHVSTSFTAYLATVNNGETPPPTPTVTLDKTSLSLEVGESATLVATASGTVEWSSSDTQVATVVNGKVTAVGAGRAVITATCGTAKATCTVTVTKEVPPTPTVTLDKNSVSLEVGESATLAATASGTVEWSSSDTQVATVVNGKVTAVGAGRAVITATCGTAKATCTVTVTEKTSDKVAQFVAAVQSIPSDGSMSRKFESIKSALTLYDSLTAQEKAQVADSYAALQSAAAQYDEAAAAQNGHMKEALQGALLSAATITAAFLAIAALIKQQLL</sequence>
<dbReference type="InterPro" id="IPR044925">
    <property type="entry name" value="His-Me_finger_sf"/>
</dbReference>
<dbReference type="InterPro" id="IPR003343">
    <property type="entry name" value="Big_2"/>
</dbReference>
<dbReference type="GO" id="GO:0004519">
    <property type="term" value="F:endonuclease activity"/>
    <property type="evidence" value="ECO:0007669"/>
    <property type="project" value="UniProtKB-KW"/>
</dbReference>
<dbReference type="SUPFAM" id="SSF49373">
    <property type="entry name" value="Invasin/intimin cell-adhesion fragments"/>
    <property type="match status" value="3"/>
</dbReference>
<feature type="transmembrane region" description="Helical" evidence="5">
    <location>
        <begin position="862"/>
        <end position="881"/>
    </location>
</feature>
<organism evidence="7 8">
    <name type="scientific">Candidatus Fimimonas merdipullorum</name>
    <dbReference type="NCBI Taxonomy" id="2840822"/>
    <lineage>
        <taxon>Bacteria</taxon>
        <taxon>Pseudomonadati</taxon>
        <taxon>Myxococcota</taxon>
        <taxon>Myxococcia</taxon>
        <taxon>Myxococcales</taxon>
        <taxon>Cystobacterineae</taxon>
        <taxon>Myxococcaceae</taxon>
        <taxon>Myxococcaceae incertae sedis</taxon>
        <taxon>Candidatus Fimimonas</taxon>
    </lineage>
</organism>
<dbReference type="InterPro" id="IPR007346">
    <property type="entry name" value="Endonuclease-I"/>
</dbReference>
<dbReference type="EMBL" id="DVOC01000031">
    <property type="protein sequence ID" value="HIU90734.1"/>
    <property type="molecule type" value="Genomic_DNA"/>
</dbReference>
<evidence type="ECO:0000256" key="5">
    <source>
        <dbReference type="SAM" id="Phobius"/>
    </source>
</evidence>
<dbReference type="PANTHER" id="PTHR33607">
    <property type="entry name" value="ENDONUCLEASE-1"/>
    <property type="match status" value="1"/>
</dbReference>
<evidence type="ECO:0000313" key="7">
    <source>
        <dbReference type="EMBL" id="HIU90734.1"/>
    </source>
</evidence>
<name>A0A9D1MWE2_9BACT</name>
<protein>
    <submittedName>
        <fullName evidence="7">Endonuclease</fullName>
    </submittedName>
</protein>
<dbReference type="GO" id="GO:0016787">
    <property type="term" value="F:hydrolase activity"/>
    <property type="evidence" value="ECO:0007669"/>
    <property type="project" value="UniProtKB-KW"/>
</dbReference>
<feature type="domain" description="BIG2" evidence="6">
    <location>
        <begin position="711"/>
        <end position="781"/>
    </location>
</feature>
<evidence type="ECO:0000256" key="3">
    <source>
        <dbReference type="ARBA" id="ARBA00022801"/>
    </source>
</evidence>
<feature type="region of interest" description="Disordered" evidence="4">
    <location>
        <begin position="126"/>
        <end position="146"/>
    </location>
</feature>
<accession>A0A9D1MWE2</accession>
<gene>
    <name evidence="7" type="ORF">IAC72_01785</name>
</gene>
<dbReference type="Proteomes" id="UP000886852">
    <property type="component" value="Unassembled WGS sequence"/>
</dbReference>
<dbReference type="Pfam" id="PF02368">
    <property type="entry name" value="Big_2"/>
    <property type="match status" value="3"/>
</dbReference>
<dbReference type="Gene3D" id="2.60.40.1080">
    <property type="match status" value="3"/>
</dbReference>
<evidence type="ECO:0000313" key="8">
    <source>
        <dbReference type="Proteomes" id="UP000886852"/>
    </source>
</evidence>
<proteinExistence type="inferred from homology"/>
<reference evidence="7" key="1">
    <citation type="submission" date="2020-10" db="EMBL/GenBank/DDBJ databases">
        <authorList>
            <person name="Gilroy R."/>
        </authorList>
    </citation>
    <scope>NUCLEOTIDE SEQUENCE</scope>
    <source>
        <strain evidence="7">ChiHjej12B11-7776</strain>
    </source>
</reference>
<keyword evidence="5" id="KW-0472">Membrane</keyword>
<keyword evidence="2" id="KW-0540">Nuclease</keyword>
<dbReference type="SUPFAM" id="SSF54060">
    <property type="entry name" value="His-Me finger endonucleases"/>
    <property type="match status" value="1"/>
</dbReference>
<dbReference type="InterPro" id="IPR008964">
    <property type="entry name" value="Invasin/intimin_cell_adhesion"/>
</dbReference>
<dbReference type="Gene3D" id="2.60.40.3630">
    <property type="match status" value="1"/>
</dbReference>
<evidence type="ECO:0000256" key="4">
    <source>
        <dbReference type="SAM" id="MobiDB-lite"/>
    </source>
</evidence>
<feature type="domain" description="BIG2" evidence="6">
    <location>
        <begin position="313"/>
        <end position="389"/>
    </location>
</feature>
<keyword evidence="7" id="KW-0255">Endonuclease</keyword>
<comment type="caution">
    <text evidence="7">The sequence shown here is derived from an EMBL/GenBank/DDBJ whole genome shotgun (WGS) entry which is preliminary data.</text>
</comment>
<dbReference type="Pfam" id="PF07523">
    <property type="entry name" value="Big_3"/>
    <property type="match status" value="1"/>
</dbReference>
<dbReference type="SMART" id="SM00635">
    <property type="entry name" value="BID_2"/>
    <property type="match status" value="3"/>
</dbReference>
<dbReference type="AlphaFoldDB" id="A0A9D1MWE2"/>
<dbReference type="PANTHER" id="PTHR33607:SF2">
    <property type="entry name" value="ENDONUCLEASE-1"/>
    <property type="match status" value="1"/>
</dbReference>
<dbReference type="Pfam" id="PF04231">
    <property type="entry name" value="Endonuclease_1"/>
    <property type="match status" value="1"/>
</dbReference>